<organism evidence="2 3">
    <name type="scientific">Labilibaculum antarcticum</name>
    <dbReference type="NCBI Taxonomy" id="1717717"/>
    <lineage>
        <taxon>Bacteria</taxon>
        <taxon>Pseudomonadati</taxon>
        <taxon>Bacteroidota</taxon>
        <taxon>Bacteroidia</taxon>
        <taxon>Marinilabiliales</taxon>
        <taxon>Marinifilaceae</taxon>
        <taxon>Labilibaculum</taxon>
    </lineage>
</organism>
<dbReference type="EMBL" id="AP018042">
    <property type="protein sequence ID" value="BAX81117.1"/>
    <property type="molecule type" value="Genomic_DNA"/>
</dbReference>
<dbReference type="CDD" id="cd16279">
    <property type="entry name" value="metallo-hydrolase-like_MBL-fold"/>
    <property type="match status" value="1"/>
</dbReference>
<reference evidence="3" key="2">
    <citation type="journal article" date="2020" name="Antonie Van Leeuwenhoek">
        <title>Labilibaculum antarcticum sp. nov., a novel facultative anaerobic, psychrotorelant bacterium isolated from marine sediment of Antarctica.</title>
        <authorList>
            <person name="Watanabe M."/>
            <person name="Kojima H."/>
            <person name="Fukui M."/>
        </authorList>
    </citation>
    <scope>NUCLEOTIDE SEQUENCE [LARGE SCALE GENOMIC DNA]</scope>
    <source>
        <strain evidence="3">SPP2</strain>
    </source>
</reference>
<proteinExistence type="predicted"/>
<dbReference type="PANTHER" id="PTHR42663:SF6">
    <property type="entry name" value="HYDROLASE C777.06C-RELATED"/>
    <property type="match status" value="1"/>
</dbReference>
<gene>
    <name evidence="2" type="ORF">ALGA_2810</name>
</gene>
<dbReference type="SMART" id="SM00849">
    <property type="entry name" value="Lactamase_B"/>
    <property type="match status" value="1"/>
</dbReference>
<dbReference type="Pfam" id="PF12706">
    <property type="entry name" value="Lactamase_B_2"/>
    <property type="match status" value="1"/>
</dbReference>
<dbReference type="SUPFAM" id="SSF56281">
    <property type="entry name" value="Metallo-hydrolase/oxidoreductase"/>
    <property type="match status" value="1"/>
</dbReference>
<evidence type="ECO:0000313" key="2">
    <source>
        <dbReference type="EMBL" id="BAX81117.1"/>
    </source>
</evidence>
<evidence type="ECO:0000259" key="1">
    <source>
        <dbReference type="SMART" id="SM00849"/>
    </source>
</evidence>
<feature type="domain" description="Metallo-beta-lactamase" evidence="1">
    <location>
        <begin position="35"/>
        <end position="224"/>
    </location>
</feature>
<sequence>MVKLTFLGTGTSQGVPIIACKCPVCQSNNHKDKRLRSSVLITVDGQNLVIDSGPDFRYQMLRAKVENISAIIFTHEHKDHTAGLDDIRAFNWVNKKAVSIYAEKRVQESLKKEFSYVFAEFKYPGIPQMNLIDLTNEVFHINGTSILPIRVKHLKLPVYGFRIGDLAYITDANYISPEEKEKLKGLKVLVLNALRREPHISHFTLSEALEVVRELKPEKAYFTHISHQLGFHDEVEAELPDNVFLAYDQLELEID</sequence>
<dbReference type="KEGG" id="mbas:ALGA_2810"/>
<keyword evidence="2" id="KW-0378">Hydrolase</keyword>
<reference evidence="2 3" key="1">
    <citation type="journal article" date="2018" name="Mar. Genomics">
        <title>Complete genome sequence of Marinifilaceae bacterium strain SPP2, isolated from the Antarctic marine sediment.</title>
        <authorList>
            <person name="Watanabe M."/>
            <person name="Kojima H."/>
            <person name="Fukui M."/>
        </authorList>
    </citation>
    <scope>NUCLEOTIDE SEQUENCE [LARGE SCALE GENOMIC DNA]</scope>
    <source>
        <strain evidence="2 3">SPP2</strain>
    </source>
</reference>
<evidence type="ECO:0000313" key="3">
    <source>
        <dbReference type="Proteomes" id="UP000218267"/>
    </source>
</evidence>
<dbReference type="Proteomes" id="UP000218267">
    <property type="component" value="Chromosome"/>
</dbReference>
<keyword evidence="3" id="KW-1185">Reference proteome</keyword>
<accession>A0A1Y1CL71</accession>
<dbReference type="RefSeq" id="WP_231705971.1">
    <property type="nucleotide sequence ID" value="NZ_AP018042.1"/>
</dbReference>
<name>A0A1Y1CL71_9BACT</name>
<dbReference type="PANTHER" id="PTHR42663">
    <property type="entry name" value="HYDROLASE C777.06C-RELATED-RELATED"/>
    <property type="match status" value="1"/>
</dbReference>
<dbReference type="Gene3D" id="3.60.15.10">
    <property type="entry name" value="Ribonuclease Z/Hydroxyacylglutathione hydrolase-like"/>
    <property type="match status" value="1"/>
</dbReference>
<protein>
    <submittedName>
        <fullName evidence="2">MBL fold metallo-hydrolase</fullName>
    </submittedName>
</protein>
<dbReference type="InterPro" id="IPR036866">
    <property type="entry name" value="RibonucZ/Hydroxyglut_hydro"/>
</dbReference>
<dbReference type="AlphaFoldDB" id="A0A1Y1CL71"/>
<dbReference type="InterPro" id="IPR001279">
    <property type="entry name" value="Metallo-B-lactamas"/>
</dbReference>
<dbReference type="GO" id="GO:0016787">
    <property type="term" value="F:hydrolase activity"/>
    <property type="evidence" value="ECO:0007669"/>
    <property type="project" value="UniProtKB-KW"/>
</dbReference>